<comment type="caution">
    <text evidence="1">The sequence shown here is derived from an EMBL/GenBank/DDBJ whole genome shotgun (WGS) entry which is preliminary data.</text>
</comment>
<sequence>MNYDPCFPDQPVVDQYLPIWASLPSFRSKPAFISAEDEIKDKKVELNPFFSLFEGIKLDEVYLIQYSSGATGVPKPVLVSAGLASHNVRTARKAYDLHPNSVMTVALSWRGHCSNASLPSYNKLLPSAGLACGEDEEIPILVVDEETHEAVEDVIEGERWVSSPSNARGYLGHPSLTR</sequence>
<dbReference type="PANTHER" id="PTHR22754">
    <property type="entry name" value="DISCO-INTERACTING PROTEIN 2 DIP2 -RELATED"/>
    <property type="match status" value="1"/>
</dbReference>
<dbReference type="Gene3D" id="3.40.50.12780">
    <property type="entry name" value="N-terminal domain of ligase-like"/>
    <property type="match status" value="2"/>
</dbReference>
<name>A0A2R6RMX7_ACTCC</name>
<evidence type="ECO:0000313" key="1">
    <source>
        <dbReference type="EMBL" id="PSS31335.1"/>
    </source>
</evidence>
<dbReference type="Proteomes" id="UP000241394">
    <property type="component" value="Chromosome LG4"/>
</dbReference>
<dbReference type="SUPFAM" id="SSF56801">
    <property type="entry name" value="Acetyl-CoA synthetase-like"/>
    <property type="match status" value="1"/>
</dbReference>
<dbReference type="STRING" id="1590841.A0A2R6RMX7"/>
<dbReference type="InterPro" id="IPR042099">
    <property type="entry name" value="ANL_N_sf"/>
</dbReference>
<evidence type="ECO:0000313" key="2">
    <source>
        <dbReference type="Proteomes" id="UP000241394"/>
    </source>
</evidence>
<dbReference type="OrthoDB" id="69964at2759"/>
<dbReference type="Gramene" id="PSS31335">
    <property type="protein sequence ID" value="PSS31335"/>
    <property type="gene ID" value="CEY00_Acc04631"/>
</dbReference>
<proteinExistence type="predicted"/>
<accession>A0A2R6RMX7</accession>
<keyword evidence="2" id="KW-1185">Reference proteome</keyword>
<dbReference type="EMBL" id="NKQK01000004">
    <property type="protein sequence ID" value="PSS31335.1"/>
    <property type="molecule type" value="Genomic_DNA"/>
</dbReference>
<organism evidence="1 2">
    <name type="scientific">Actinidia chinensis var. chinensis</name>
    <name type="common">Chinese soft-hair kiwi</name>
    <dbReference type="NCBI Taxonomy" id="1590841"/>
    <lineage>
        <taxon>Eukaryota</taxon>
        <taxon>Viridiplantae</taxon>
        <taxon>Streptophyta</taxon>
        <taxon>Embryophyta</taxon>
        <taxon>Tracheophyta</taxon>
        <taxon>Spermatophyta</taxon>
        <taxon>Magnoliopsida</taxon>
        <taxon>eudicotyledons</taxon>
        <taxon>Gunneridae</taxon>
        <taxon>Pentapetalae</taxon>
        <taxon>asterids</taxon>
        <taxon>Ericales</taxon>
        <taxon>Actinidiaceae</taxon>
        <taxon>Actinidia</taxon>
    </lineage>
</organism>
<reference evidence="2" key="2">
    <citation type="journal article" date="2018" name="BMC Genomics">
        <title>A manually annotated Actinidia chinensis var. chinensis (kiwifruit) genome highlights the challenges associated with draft genomes and gene prediction in plants.</title>
        <authorList>
            <person name="Pilkington S.M."/>
            <person name="Crowhurst R."/>
            <person name="Hilario E."/>
            <person name="Nardozza S."/>
            <person name="Fraser L."/>
            <person name="Peng Y."/>
            <person name="Gunaseelan K."/>
            <person name="Simpson R."/>
            <person name="Tahir J."/>
            <person name="Deroles S.C."/>
            <person name="Templeton K."/>
            <person name="Luo Z."/>
            <person name="Davy M."/>
            <person name="Cheng C."/>
            <person name="McNeilage M."/>
            <person name="Scaglione D."/>
            <person name="Liu Y."/>
            <person name="Zhang Q."/>
            <person name="Datson P."/>
            <person name="De Silva N."/>
            <person name="Gardiner S.E."/>
            <person name="Bassett H."/>
            <person name="Chagne D."/>
            <person name="McCallum J."/>
            <person name="Dzierzon H."/>
            <person name="Deng C."/>
            <person name="Wang Y.Y."/>
            <person name="Barron L."/>
            <person name="Manako K."/>
            <person name="Bowen J."/>
            <person name="Foster T.M."/>
            <person name="Erridge Z.A."/>
            <person name="Tiffin H."/>
            <person name="Waite C.N."/>
            <person name="Davies K.M."/>
            <person name="Grierson E.P."/>
            <person name="Laing W.A."/>
            <person name="Kirk R."/>
            <person name="Chen X."/>
            <person name="Wood M."/>
            <person name="Montefiori M."/>
            <person name="Brummell D.A."/>
            <person name="Schwinn K.E."/>
            <person name="Catanach A."/>
            <person name="Fullerton C."/>
            <person name="Li D."/>
            <person name="Meiyalaghan S."/>
            <person name="Nieuwenhuizen N."/>
            <person name="Read N."/>
            <person name="Prakash R."/>
            <person name="Hunter D."/>
            <person name="Zhang H."/>
            <person name="McKenzie M."/>
            <person name="Knabel M."/>
            <person name="Harris A."/>
            <person name="Allan A.C."/>
            <person name="Gleave A."/>
            <person name="Chen A."/>
            <person name="Janssen B.J."/>
            <person name="Plunkett B."/>
            <person name="Ampomah-Dwamena C."/>
            <person name="Voogd C."/>
            <person name="Leif D."/>
            <person name="Lafferty D."/>
            <person name="Souleyre E.J.F."/>
            <person name="Varkonyi-Gasic E."/>
            <person name="Gambi F."/>
            <person name="Hanley J."/>
            <person name="Yao J.L."/>
            <person name="Cheung J."/>
            <person name="David K.M."/>
            <person name="Warren B."/>
            <person name="Marsh K."/>
            <person name="Snowden K.C."/>
            <person name="Lin-Wang K."/>
            <person name="Brian L."/>
            <person name="Martinez-Sanchez M."/>
            <person name="Wang M."/>
            <person name="Ileperuma N."/>
            <person name="Macnee N."/>
            <person name="Campin R."/>
            <person name="McAtee P."/>
            <person name="Drummond R.S.M."/>
            <person name="Espley R.V."/>
            <person name="Ireland H.S."/>
            <person name="Wu R."/>
            <person name="Atkinson R.G."/>
            <person name="Karunairetnam S."/>
            <person name="Bulley S."/>
            <person name="Chunkath S."/>
            <person name="Hanley Z."/>
            <person name="Storey R."/>
            <person name="Thrimawithana A.H."/>
            <person name="Thomson S."/>
            <person name="David C."/>
            <person name="Testolin R."/>
            <person name="Huang H."/>
            <person name="Hellens R.P."/>
            <person name="Schaffer R.J."/>
        </authorList>
    </citation>
    <scope>NUCLEOTIDE SEQUENCE [LARGE SCALE GENOMIC DNA]</scope>
    <source>
        <strain evidence="2">cv. Red5</strain>
    </source>
</reference>
<dbReference type="AlphaFoldDB" id="A0A2R6RMX7"/>
<gene>
    <name evidence="1" type="ORF">CEY00_Acc04631</name>
</gene>
<dbReference type="InParanoid" id="A0A2R6RMX7"/>
<reference evidence="1 2" key="1">
    <citation type="submission" date="2017-07" db="EMBL/GenBank/DDBJ databases">
        <title>An improved, manually edited Actinidia chinensis var. chinensis (kiwifruit) genome highlights the challenges associated with draft genomes and gene prediction in plants.</title>
        <authorList>
            <person name="Pilkington S."/>
            <person name="Crowhurst R."/>
            <person name="Hilario E."/>
            <person name="Nardozza S."/>
            <person name="Fraser L."/>
            <person name="Peng Y."/>
            <person name="Gunaseelan K."/>
            <person name="Simpson R."/>
            <person name="Tahir J."/>
            <person name="Deroles S."/>
            <person name="Templeton K."/>
            <person name="Luo Z."/>
            <person name="Davy M."/>
            <person name="Cheng C."/>
            <person name="Mcneilage M."/>
            <person name="Scaglione D."/>
            <person name="Liu Y."/>
            <person name="Zhang Q."/>
            <person name="Datson P."/>
            <person name="De Silva N."/>
            <person name="Gardiner S."/>
            <person name="Bassett H."/>
            <person name="Chagne D."/>
            <person name="Mccallum J."/>
            <person name="Dzierzon H."/>
            <person name="Deng C."/>
            <person name="Wang Y.-Y."/>
            <person name="Barron N."/>
            <person name="Manako K."/>
            <person name="Bowen J."/>
            <person name="Foster T."/>
            <person name="Erridge Z."/>
            <person name="Tiffin H."/>
            <person name="Waite C."/>
            <person name="Davies K."/>
            <person name="Grierson E."/>
            <person name="Laing W."/>
            <person name="Kirk R."/>
            <person name="Chen X."/>
            <person name="Wood M."/>
            <person name="Montefiori M."/>
            <person name="Brummell D."/>
            <person name="Schwinn K."/>
            <person name="Catanach A."/>
            <person name="Fullerton C."/>
            <person name="Li D."/>
            <person name="Meiyalaghan S."/>
            <person name="Nieuwenhuizen N."/>
            <person name="Read N."/>
            <person name="Prakash R."/>
            <person name="Hunter D."/>
            <person name="Zhang H."/>
            <person name="Mckenzie M."/>
            <person name="Knabel M."/>
            <person name="Harris A."/>
            <person name="Allan A."/>
            <person name="Chen A."/>
            <person name="Janssen B."/>
            <person name="Plunkett B."/>
            <person name="Dwamena C."/>
            <person name="Voogd C."/>
            <person name="Leif D."/>
            <person name="Lafferty D."/>
            <person name="Souleyre E."/>
            <person name="Varkonyi-Gasic E."/>
            <person name="Gambi F."/>
            <person name="Hanley J."/>
            <person name="Yao J.-L."/>
            <person name="Cheung J."/>
            <person name="David K."/>
            <person name="Warren B."/>
            <person name="Marsh K."/>
            <person name="Snowden K."/>
            <person name="Lin-Wang K."/>
            <person name="Brian L."/>
            <person name="Martinez-Sanchez M."/>
            <person name="Wang M."/>
            <person name="Ileperuma N."/>
            <person name="Macnee N."/>
            <person name="Campin R."/>
            <person name="Mcatee P."/>
            <person name="Drummond R."/>
            <person name="Espley R."/>
            <person name="Ireland H."/>
            <person name="Wu R."/>
            <person name="Atkinson R."/>
            <person name="Karunairetnam S."/>
            <person name="Bulley S."/>
            <person name="Chunkath S."/>
            <person name="Hanley Z."/>
            <person name="Storey R."/>
            <person name="Thrimawithana A."/>
            <person name="Thomson S."/>
            <person name="David C."/>
            <person name="Testolin R."/>
        </authorList>
    </citation>
    <scope>NUCLEOTIDE SEQUENCE [LARGE SCALE GENOMIC DNA]</scope>
    <source>
        <strain evidence="2">cv. Red5</strain>
        <tissue evidence="1">Young leaf</tissue>
    </source>
</reference>
<protein>
    <submittedName>
        <fullName evidence="1">Acetyl-coenzyme A synthetase</fullName>
    </submittedName>
</protein>
<dbReference type="PANTHER" id="PTHR22754:SF40">
    <property type="entry name" value="OS01G0636300 PROTEIN"/>
    <property type="match status" value="1"/>
</dbReference>